<dbReference type="AlphaFoldDB" id="A0A1G8T688"/>
<dbReference type="STRING" id="555512.SAMN04487993_102810"/>
<proteinExistence type="predicted"/>
<gene>
    <name evidence="1" type="ORF">SAMN04487993_102810</name>
</gene>
<dbReference type="RefSeq" id="WP_089851332.1">
    <property type="nucleotide sequence ID" value="NZ_FNEJ01000028.1"/>
</dbReference>
<evidence type="ECO:0000313" key="2">
    <source>
        <dbReference type="Proteomes" id="UP000199093"/>
    </source>
</evidence>
<reference evidence="1 2" key="1">
    <citation type="submission" date="2016-10" db="EMBL/GenBank/DDBJ databases">
        <authorList>
            <person name="de Groot N.N."/>
        </authorList>
    </citation>
    <scope>NUCLEOTIDE SEQUENCE [LARGE SCALE GENOMIC DNA]</scope>
    <source>
        <strain evidence="1 2">DSM 26424</strain>
    </source>
</reference>
<organism evidence="1 2">
    <name type="scientific">Salipiger marinus</name>
    <dbReference type="NCBI Taxonomy" id="555512"/>
    <lineage>
        <taxon>Bacteria</taxon>
        <taxon>Pseudomonadati</taxon>
        <taxon>Pseudomonadota</taxon>
        <taxon>Alphaproteobacteria</taxon>
        <taxon>Rhodobacterales</taxon>
        <taxon>Roseobacteraceae</taxon>
        <taxon>Salipiger</taxon>
    </lineage>
</organism>
<name>A0A1G8T688_9RHOB</name>
<dbReference type="Proteomes" id="UP000199093">
    <property type="component" value="Unassembled WGS sequence"/>
</dbReference>
<protein>
    <submittedName>
        <fullName evidence="1">Uncharacterized protein</fullName>
    </submittedName>
</protein>
<accession>A0A1G8T688</accession>
<dbReference type="EMBL" id="FNEJ01000028">
    <property type="protein sequence ID" value="SDJ36871.1"/>
    <property type="molecule type" value="Genomic_DNA"/>
</dbReference>
<sequence>MISAEDNDLHAEIALLLEAVPAADQPRVLREVIEATGGLWQVPENPPATPHYQELVVGGIRTTGGTMSDCVTQYLAQVTGRAA</sequence>
<evidence type="ECO:0000313" key="1">
    <source>
        <dbReference type="EMBL" id="SDJ36871.1"/>
    </source>
</evidence>
<keyword evidence="2" id="KW-1185">Reference proteome</keyword>